<sequence length="58" mass="6564">MPGRGFLKKRDVVDSGFQEYGEIVDMSRSGGTFGKKGSYKNMYTDLEMNLFIGEYLAE</sequence>
<keyword evidence="2" id="KW-1185">Reference proteome</keyword>
<dbReference type="AlphaFoldDB" id="A0A0D2JN93"/>
<accession>A0A0D2JN93</accession>
<reference evidence="1 2" key="1">
    <citation type="submission" date="2013-11" db="EMBL/GenBank/DDBJ databases">
        <title>Metagenomic analysis of a methanogenic consortium involved in long chain n-alkane degradation.</title>
        <authorList>
            <person name="Davidova I.A."/>
            <person name="Callaghan A.V."/>
            <person name="Wawrik B."/>
            <person name="Pruitt S."/>
            <person name="Marks C."/>
            <person name="Duncan K.E."/>
            <person name="Suflita J.M."/>
        </authorList>
    </citation>
    <scope>NUCLEOTIDE SEQUENCE [LARGE SCALE GENOMIC DNA]</scope>
    <source>
        <strain evidence="1 2">SPR</strain>
    </source>
</reference>
<dbReference type="Proteomes" id="UP000032233">
    <property type="component" value="Unassembled WGS sequence"/>
</dbReference>
<name>A0A0D2JN93_9BACT</name>
<evidence type="ECO:0000313" key="1">
    <source>
        <dbReference type="EMBL" id="KIX10960.1"/>
    </source>
</evidence>
<evidence type="ECO:0000313" key="2">
    <source>
        <dbReference type="Proteomes" id="UP000032233"/>
    </source>
</evidence>
<dbReference type="InParanoid" id="A0A0D2JN93"/>
<proteinExistence type="predicted"/>
<dbReference type="EMBL" id="AZAC01000078">
    <property type="protein sequence ID" value="KIX10960.1"/>
    <property type="molecule type" value="Genomic_DNA"/>
</dbReference>
<organism evidence="1 2">
    <name type="scientific">Dethiosulfatarculus sandiegensis</name>
    <dbReference type="NCBI Taxonomy" id="1429043"/>
    <lineage>
        <taxon>Bacteria</taxon>
        <taxon>Pseudomonadati</taxon>
        <taxon>Thermodesulfobacteriota</taxon>
        <taxon>Desulfarculia</taxon>
        <taxon>Desulfarculales</taxon>
        <taxon>Desulfarculaceae</taxon>
        <taxon>Dethiosulfatarculus</taxon>
    </lineage>
</organism>
<gene>
    <name evidence="1" type="ORF">X474_26510</name>
</gene>
<comment type="caution">
    <text evidence="1">The sequence shown here is derived from an EMBL/GenBank/DDBJ whole genome shotgun (WGS) entry which is preliminary data.</text>
</comment>
<protein>
    <submittedName>
        <fullName evidence="1">Uncharacterized protein</fullName>
    </submittedName>
</protein>